<dbReference type="PANTHER" id="PTHR31985">
    <property type="entry name" value="ETHYLENE-RESPONSIVE TRANSCRIPTION FACTOR ERF042-RELATED"/>
    <property type="match status" value="1"/>
</dbReference>
<keyword evidence="5" id="KW-0804">Transcription</keyword>
<dbReference type="EMBL" id="GCHU01011481">
    <property type="protein sequence ID" value="JAG87717.1"/>
    <property type="molecule type" value="Transcribed_RNA"/>
</dbReference>
<keyword evidence="3" id="KW-0238">DNA-binding</keyword>
<dbReference type="InterPro" id="IPR016177">
    <property type="entry name" value="DNA-bd_dom_sf"/>
</dbReference>
<keyword evidence="2" id="KW-0805">Transcription regulation</keyword>
<dbReference type="SUPFAM" id="SSF54171">
    <property type="entry name" value="DNA-binding domain"/>
    <property type="match status" value="1"/>
</dbReference>
<accession>A0A0C9S688</accession>
<feature type="region of interest" description="Disordered" evidence="8">
    <location>
        <begin position="1"/>
        <end position="26"/>
    </location>
</feature>
<evidence type="ECO:0000256" key="8">
    <source>
        <dbReference type="SAM" id="MobiDB-lite"/>
    </source>
</evidence>
<keyword evidence="6" id="KW-0539">Nucleus</keyword>
<evidence type="ECO:0000256" key="6">
    <source>
        <dbReference type="ARBA" id="ARBA00023242"/>
    </source>
</evidence>
<name>A0A0C9S688_9CONI</name>
<dbReference type="GO" id="GO:0005634">
    <property type="term" value="C:nucleus"/>
    <property type="evidence" value="ECO:0007669"/>
    <property type="project" value="UniProtKB-SubCell"/>
</dbReference>
<comment type="subcellular location">
    <subcellularLocation>
        <location evidence="1">Nucleus</location>
    </subcellularLocation>
</comment>
<protein>
    <submittedName>
        <fullName evidence="10">TSA: Wollemia nobilis Ref_Wollemi_Transcript_11547_989 transcribed RNA sequence</fullName>
    </submittedName>
</protein>
<dbReference type="GO" id="GO:0003677">
    <property type="term" value="F:DNA binding"/>
    <property type="evidence" value="ECO:0007669"/>
    <property type="project" value="UniProtKB-KW"/>
</dbReference>
<dbReference type="SMART" id="SM00380">
    <property type="entry name" value="AP2"/>
    <property type="match status" value="1"/>
</dbReference>
<dbReference type="InterPro" id="IPR001471">
    <property type="entry name" value="AP2/ERF_dom"/>
</dbReference>
<keyword evidence="4" id="KW-0010">Activator</keyword>
<dbReference type="InterPro" id="IPR036955">
    <property type="entry name" value="AP2/ERF_dom_sf"/>
</dbReference>
<dbReference type="AlphaFoldDB" id="A0A0C9S688"/>
<evidence type="ECO:0000313" key="10">
    <source>
        <dbReference type="EMBL" id="JAG87717.1"/>
    </source>
</evidence>
<dbReference type="InterPro" id="IPR051032">
    <property type="entry name" value="AP2/ERF_TF_ERF_subfamily"/>
</dbReference>
<evidence type="ECO:0000259" key="9">
    <source>
        <dbReference type="PROSITE" id="PS51032"/>
    </source>
</evidence>
<dbReference type="PROSITE" id="PS51032">
    <property type="entry name" value="AP2_ERF"/>
    <property type="match status" value="1"/>
</dbReference>
<feature type="domain" description="AP2/ERF" evidence="9">
    <location>
        <begin position="23"/>
        <end position="80"/>
    </location>
</feature>
<sequence length="169" mass="19001">MTKPSPKQKAPSRPANTAKKTGQWKGARMRKWGKWVSEVRIPYSGARIWLGSYDTPLQAARAYDCAIYCLRGSKAKLNFPDFLPEIPSATSLTPAEIQAAAARHAVKDFRQPPVSESQSCIDSQAVLEEHESTLFDSFVREMESSQSQNLDDFLVLDLPFEEFDFLSLE</sequence>
<evidence type="ECO:0000256" key="1">
    <source>
        <dbReference type="ARBA" id="ARBA00004123"/>
    </source>
</evidence>
<evidence type="ECO:0000256" key="5">
    <source>
        <dbReference type="ARBA" id="ARBA00023163"/>
    </source>
</evidence>
<dbReference type="Gene3D" id="3.30.730.10">
    <property type="entry name" value="AP2/ERF domain"/>
    <property type="match status" value="1"/>
</dbReference>
<proteinExistence type="inferred from homology"/>
<comment type="similarity">
    <text evidence="7">Belongs to the AP2/ERF transcription factor family. ERF subfamily.</text>
</comment>
<dbReference type="PRINTS" id="PR00367">
    <property type="entry name" value="ETHRSPELEMNT"/>
</dbReference>
<evidence type="ECO:0000256" key="2">
    <source>
        <dbReference type="ARBA" id="ARBA00023015"/>
    </source>
</evidence>
<organism evidence="10">
    <name type="scientific">Wollemia nobilis</name>
    <dbReference type="NCBI Taxonomy" id="56998"/>
    <lineage>
        <taxon>Eukaryota</taxon>
        <taxon>Viridiplantae</taxon>
        <taxon>Streptophyta</taxon>
        <taxon>Embryophyta</taxon>
        <taxon>Tracheophyta</taxon>
        <taxon>Spermatophyta</taxon>
        <taxon>Pinopsida</taxon>
        <taxon>Pinidae</taxon>
        <taxon>Conifers II</taxon>
        <taxon>Araucariales</taxon>
        <taxon>Araucariaceae</taxon>
        <taxon>Wollemia</taxon>
    </lineage>
</organism>
<dbReference type="CDD" id="cd00018">
    <property type="entry name" value="AP2"/>
    <property type="match status" value="1"/>
</dbReference>
<dbReference type="GO" id="GO:0003700">
    <property type="term" value="F:DNA-binding transcription factor activity"/>
    <property type="evidence" value="ECO:0007669"/>
    <property type="project" value="InterPro"/>
</dbReference>
<evidence type="ECO:0000256" key="7">
    <source>
        <dbReference type="ARBA" id="ARBA00024343"/>
    </source>
</evidence>
<dbReference type="Pfam" id="PF00847">
    <property type="entry name" value="AP2"/>
    <property type="match status" value="1"/>
</dbReference>
<dbReference type="PANTHER" id="PTHR31985:SF215">
    <property type="entry name" value="OS02G0781300 PROTEIN"/>
    <property type="match status" value="1"/>
</dbReference>
<evidence type="ECO:0000256" key="3">
    <source>
        <dbReference type="ARBA" id="ARBA00023125"/>
    </source>
</evidence>
<reference evidence="10" key="1">
    <citation type="submission" date="2015-02" db="EMBL/GenBank/DDBJ databases">
        <title>A transcriptome of Wollemia nobilis - a relic of Gondwana.</title>
        <authorList>
            <person name="Chia J.Y."/>
            <person name="Leong Y.S."/>
            <person name="Abdul Karim S."/>
            <person name="Wan Azmi N."/>
            <person name="Hercus R."/>
            <person name="Croft L."/>
        </authorList>
    </citation>
    <scope>NUCLEOTIDE SEQUENCE</scope>
    <source>
        <strain evidence="10">MaeBrown</strain>
        <tissue evidence="10">Leaf</tissue>
    </source>
</reference>
<evidence type="ECO:0000256" key="4">
    <source>
        <dbReference type="ARBA" id="ARBA00023159"/>
    </source>
</evidence>